<evidence type="ECO:0000256" key="11">
    <source>
        <dbReference type="SAM" id="MobiDB-lite"/>
    </source>
</evidence>
<evidence type="ECO:0000256" key="3">
    <source>
        <dbReference type="ARBA" id="ARBA00004496"/>
    </source>
</evidence>
<feature type="region of interest" description="Disordered" evidence="11">
    <location>
        <begin position="403"/>
        <end position="491"/>
    </location>
</feature>
<dbReference type="InterPro" id="IPR043170">
    <property type="entry name" value="PTPA_C_lid"/>
</dbReference>
<organism evidence="12 13">
    <name type="scientific">Phaeoacremonium minimum (strain UCR-PA7)</name>
    <name type="common">Esca disease fungus</name>
    <name type="synonym">Togninia minima</name>
    <dbReference type="NCBI Taxonomy" id="1286976"/>
    <lineage>
        <taxon>Eukaryota</taxon>
        <taxon>Fungi</taxon>
        <taxon>Dikarya</taxon>
        <taxon>Ascomycota</taxon>
        <taxon>Pezizomycotina</taxon>
        <taxon>Sordariomycetes</taxon>
        <taxon>Sordariomycetidae</taxon>
        <taxon>Togniniales</taxon>
        <taxon>Togniniaceae</taxon>
        <taxon>Phaeoacremonium</taxon>
    </lineage>
</organism>
<feature type="compositionally biased region" description="Low complexity" evidence="11">
    <location>
        <begin position="406"/>
        <end position="421"/>
    </location>
</feature>
<dbReference type="AlphaFoldDB" id="R8BS62"/>
<evidence type="ECO:0000256" key="9">
    <source>
        <dbReference type="ARBA" id="ARBA00025287"/>
    </source>
</evidence>
<dbReference type="CDD" id="cd04087">
    <property type="entry name" value="PTPA"/>
    <property type="match status" value="1"/>
</dbReference>
<dbReference type="InterPro" id="IPR037218">
    <property type="entry name" value="PTPA_sf"/>
</dbReference>
<keyword evidence="13" id="KW-1185">Reference proteome</keyword>
<dbReference type="PANTHER" id="PTHR10012">
    <property type="entry name" value="SERINE/THREONINE-PROTEIN PHOSPHATASE 2A REGULATORY SUBUNIT B"/>
    <property type="match status" value="1"/>
</dbReference>
<dbReference type="Pfam" id="PF03095">
    <property type="entry name" value="PTPA"/>
    <property type="match status" value="1"/>
</dbReference>
<accession>R8BS62</accession>
<evidence type="ECO:0000256" key="7">
    <source>
        <dbReference type="ARBA" id="ARBA00023235"/>
    </source>
</evidence>
<keyword evidence="8" id="KW-0539">Nucleus</keyword>
<comment type="catalytic activity">
    <reaction evidence="1 10">
        <text>[protein]-peptidylproline (omega=180) = [protein]-peptidylproline (omega=0)</text>
        <dbReference type="Rhea" id="RHEA:16237"/>
        <dbReference type="Rhea" id="RHEA-COMP:10747"/>
        <dbReference type="Rhea" id="RHEA-COMP:10748"/>
        <dbReference type="ChEBI" id="CHEBI:83833"/>
        <dbReference type="ChEBI" id="CHEBI:83834"/>
        <dbReference type="EC" id="5.2.1.8"/>
    </reaction>
</comment>
<dbReference type="EC" id="5.2.1.8" evidence="10"/>
<evidence type="ECO:0000256" key="5">
    <source>
        <dbReference type="ARBA" id="ARBA00022490"/>
    </source>
</evidence>
<evidence type="ECO:0000256" key="6">
    <source>
        <dbReference type="ARBA" id="ARBA00023110"/>
    </source>
</evidence>
<dbReference type="GO" id="GO:0003755">
    <property type="term" value="F:peptidyl-prolyl cis-trans isomerase activity"/>
    <property type="evidence" value="ECO:0007669"/>
    <property type="project" value="UniProtKB-KW"/>
</dbReference>
<dbReference type="OrthoDB" id="16120at2759"/>
<dbReference type="EMBL" id="KB932929">
    <property type="protein sequence ID" value="EOO02213.1"/>
    <property type="molecule type" value="Genomic_DNA"/>
</dbReference>
<evidence type="ECO:0000256" key="2">
    <source>
        <dbReference type="ARBA" id="ARBA00004123"/>
    </source>
</evidence>
<dbReference type="Proteomes" id="UP000014074">
    <property type="component" value="Unassembled WGS sequence"/>
</dbReference>
<dbReference type="GO" id="GO:0007052">
    <property type="term" value="P:mitotic spindle organization"/>
    <property type="evidence" value="ECO:0007669"/>
    <property type="project" value="TreeGrafter"/>
</dbReference>
<dbReference type="HOGENOM" id="CLU_030733_2_0_1"/>
<comment type="subcellular location">
    <subcellularLocation>
        <location evidence="3 10">Cytoplasm</location>
    </subcellularLocation>
    <subcellularLocation>
        <location evidence="2">Nucleus</location>
    </subcellularLocation>
</comment>
<dbReference type="GO" id="GO:0005737">
    <property type="term" value="C:cytoplasm"/>
    <property type="evidence" value="ECO:0007669"/>
    <property type="project" value="UniProtKB-SubCell"/>
</dbReference>
<dbReference type="GeneID" id="19322549"/>
<keyword evidence="5 10" id="KW-0963">Cytoplasm</keyword>
<dbReference type="Gene3D" id="1.20.120.1150">
    <property type="match status" value="1"/>
</dbReference>
<dbReference type="InterPro" id="IPR004327">
    <property type="entry name" value="Phstyr_phstse_ac"/>
</dbReference>
<feature type="compositionally biased region" description="Low complexity" evidence="11">
    <location>
        <begin position="465"/>
        <end position="474"/>
    </location>
</feature>
<dbReference type="FunFam" id="1.20.120.1150:FF:000003">
    <property type="entry name" value="Serine/threonine-protein phosphatase 2A activator"/>
    <property type="match status" value="1"/>
</dbReference>
<keyword evidence="6 10" id="KW-0697">Rotamase</keyword>
<dbReference type="GO" id="GO:0005634">
    <property type="term" value="C:nucleus"/>
    <property type="evidence" value="ECO:0007669"/>
    <property type="project" value="UniProtKB-SubCell"/>
</dbReference>
<protein>
    <recommendedName>
        <fullName evidence="10">Serine/threonine-protein phosphatase 2A activator</fullName>
        <ecNumber evidence="10">5.2.1.8</ecNumber>
    </recommendedName>
    <alternativeName>
        <fullName evidence="10">Phosphotyrosyl phosphatase activator</fullName>
    </alternativeName>
</protein>
<dbReference type="eggNOG" id="KOG2867">
    <property type="taxonomic scope" value="Eukaryota"/>
</dbReference>
<evidence type="ECO:0000256" key="10">
    <source>
        <dbReference type="RuleBase" id="RU361210"/>
    </source>
</evidence>
<name>R8BS62_PHAM7</name>
<reference evidence="13" key="1">
    <citation type="journal article" date="2013" name="Genome Announc.">
        <title>Draft genome sequence of the ascomycete Phaeoacremonium aleophilum strain UCR-PA7, a causal agent of the esca disease complex in grapevines.</title>
        <authorList>
            <person name="Blanco-Ulate B."/>
            <person name="Rolshausen P."/>
            <person name="Cantu D."/>
        </authorList>
    </citation>
    <scope>NUCLEOTIDE SEQUENCE [LARGE SCALE GENOMIC DNA]</scope>
    <source>
        <strain evidence="13">UCR-PA7</strain>
    </source>
</reference>
<comment type="similarity">
    <text evidence="4 10">Belongs to the PTPA-type PPIase family.</text>
</comment>
<evidence type="ECO:0000313" key="12">
    <source>
        <dbReference type="EMBL" id="EOO02213.1"/>
    </source>
</evidence>
<dbReference type="PANTHER" id="PTHR10012:SF3">
    <property type="entry name" value="SERINE_THREONINE-PROTEIN PHOSPHATASE 2A ACTIVATOR 1"/>
    <property type="match status" value="1"/>
</dbReference>
<evidence type="ECO:0000313" key="13">
    <source>
        <dbReference type="Proteomes" id="UP000014074"/>
    </source>
</evidence>
<proteinExistence type="inferred from homology"/>
<dbReference type="KEGG" id="tmn:UCRPA7_2313"/>
<evidence type="ECO:0000256" key="4">
    <source>
        <dbReference type="ARBA" id="ARBA00011019"/>
    </source>
</evidence>
<gene>
    <name evidence="12" type="ORF">UCRPA7_2313</name>
</gene>
<dbReference type="GO" id="GO:0000159">
    <property type="term" value="C:protein phosphatase type 2A complex"/>
    <property type="evidence" value="ECO:0007669"/>
    <property type="project" value="TreeGrafter"/>
</dbReference>
<dbReference type="SUPFAM" id="SSF140984">
    <property type="entry name" value="PTPA-like"/>
    <property type="match status" value="1"/>
</dbReference>
<dbReference type="RefSeq" id="XP_007913082.1">
    <property type="nucleotide sequence ID" value="XM_007914891.1"/>
</dbReference>
<comment type="function">
    <text evidence="9">PPIases accelerate the folding of proteins. It catalyzes the cis-trans isomerization of proline imidic peptide bonds in oligopeptides. Acts as a regulatory subunit for PP2A-like phosphatases modulating their activity or substrate specificity, probably by inducing a conformational change in the catalytic subunit, a direct target of the PPIase. Can reactivate inactive phosphatase PP2A-phosphatase methylesterase complexes (PP2Ai) in presence of ATP and Mg(2+) by dissociating the inactive form from the complex.</text>
</comment>
<evidence type="ECO:0000256" key="1">
    <source>
        <dbReference type="ARBA" id="ARBA00000971"/>
    </source>
</evidence>
<keyword evidence="7 10" id="KW-0413">Isomerase</keyword>
<sequence length="491" mass="53371">MTTAGWCSIFMPMDPPFQQAASQSSTAGSFPRLEVLDPATPHTFSTPSKQINDGPDVARFLTSKAYRDIGTFVLQLNRALCPRKSDGGPSKTFPLGVKRSESESIRKLQLLLEKAGSFIEEAPPDPGPRRFGNVSFRTWHKLLEERATSLLKEYLPSEILQFPATSRETSSDDEASSSEGAIDELKSYFLGSFGSSQRLDYGTGHELSFLAFLGCLWKLGAFKNEAQDGEIERSIVLEVFEPYLKVVRRLILTYTLEPAGSHGVWGLDDHSFMPYIFGSAQLTRPITESEVMPLEGSVERAPRPSDVTKPASVERLREVNMYFSAIGFINDVKKGPFWEHSPILFDISGIKDGWGKINKGMIKMFNAEVLSKFPVVQHFPFGSLFSWEQDPNAATPQQTIHMANQPTTMPGPAAGAGTAAPWSQATQMPGPAGPGVPYSRAPWASSGTGSNAPSMTARPPPPTQPAGLPGTAGAQITMTRAPWARGEPGSG</sequence>
<dbReference type="GO" id="GO:0008160">
    <property type="term" value="F:protein tyrosine phosphatase activator activity"/>
    <property type="evidence" value="ECO:0007669"/>
    <property type="project" value="TreeGrafter"/>
</dbReference>
<evidence type="ECO:0000256" key="8">
    <source>
        <dbReference type="ARBA" id="ARBA00023242"/>
    </source>
</evidence>